<evidence type="ECO:0000313" key="13">
    <source>
        <dbReference type="Proteomes" id="UP001237642"/>
    </source>
</evidence>
<dbReference type="AlphaFoldDB" id="A0AAD8H3C8"/>
<keyword evidence="2 10" id="KW-0812">Transmembrane</keyword>
<dbReference type="GO" id="GO:0008270">
    <property type="term" value="F:zinc ion binding"/>
    <property type="evidence" value="ECO:0007669"/>
    <property type="project" value="UniProtKB-KW"/>
</dbReference>
<dbReference type="GO" id="GO:0016020">
    <property type="term" value="C:membrane"/>
    <property type="evidence" value="ECO:0007669"/>
    <property type="project" value="UniProtKB-SubCell"/>
</dbReference>
<evidence type="ECO:0000259" key="11">
    <source>
        <dbReference type="PROSITE" id="PS50089"/>
    </source>
</evidence>
<evidence type="ECO:0000256" key="4">
    <source>
        <dbReference type="ARBA" id="ARBA00022771"/>
    </source>
</evidence>
<keyword evidence="6 10" id="KW-1133">Transmembrane helix</keyword>
<protein>
    <submittedName>
        <fullName evidence="12">E3 ubiquitin-protein ligase ATL4</fullName>
    </submittedName>
</protein>
<keyword evidence="5" id="KW-0862">Zinc</keyword>
<comment type="caution">
    <text evidence="12">The sequence shown here is derived from an EMBL/GenBank/DDBJ whole genome shotgun (WGS) entry which is preliminary data.</text>
</comment>
<dbReference type="SUPFAM" id="SSF57850">
    <property type="entry name" value="RING/U-box"/>
    <property type="match status" value="1"/>
</dbReference>
<evidence type="ECO:0000256" key="7">
    <source>
        <dbReference type="ARBA" id="ARBA00023136"/>
    </source>
</evidence>
<accession>A0AAD8H3C8</accession>
<dbReference type="EMBL" id="JAUIZM010000010">
    <property type="protein sequence ID" value="KAK1359694.1"/>
    <property type="molecule type" value="Genomic_DNA"/>
</dbReference>
<dbReference type="PANTHER" id="PTHR46539:SF9">
    <property type="entry name" value="RING-H2 FINGER PROTEIN ATL56"/>
    <property type="match status" value="1"/>
</dbReference>
<comment type="similarity">
    <text evidence="8">Belongs to the RING-type zinc finger family. ATL subfamily.</text>
</comment>
<dbReference type="Gene3D" id="3.30.40.10">
    <property type="entry name" value="Zinc/RING finger domain, C3HC4 (zinc finger)"/>
    <property type="match status" value="1"/>
</dbReference>
<evidence type="ECO:0000256" key="3">
    <source>
        <dbReference type="ARBA" id="ARBA00022723"/>
    </source>
</evidence>
<comment type="subcellular location">
    <subcellularLocation>
        <location evidence="1">Membrane</location>
    </subcellularLocation>
</comment>
<dbReference type="PROSITE" id="PS50089">
    <property type="entry name" value="ZF_RING_2"/>
    <property type="match status" value="1"/>
</dbReference>
<evidence type="ECO:0000256" key="9">
    <source>
        <dbReference type="PROSITE-ProRule" id="PRU00175"/>
    </source>
</evidence>
<feature type="domain" description="RING-type" evidence="11">
    <location>
        <begin position="75"/>
        <end position="117"/>
    </location>
</feature>
<evidence type="ECO:0000256" key="5">
    <source>
        <dbReference type="ARBA" id="ARBA00022833"/>
    </source>
</evidence>
<name>A0AAD8H3C8_9APIA</name>
<proteinExistence type="inferred from homology"/>
<dbReference type="InterPro" id="IPR001841">
    <property type="entry name" value="Znf_RING"/>
</dbReference>
<feature type="transmembrane region" description="Helical" evidence="10">
    <location>
        <begin position="6"/>
        <end position="28"/>
    </location>
</feature>
<keyword evidence="13" id="KW-1185">Reference proteome</keyword>
<dbReference type="Pfam" id="PF13639">
    <property type="entry name" value="zf-RING_2"/>
    <property type="match status" value="1"/>
</dbReference>
<evidence type="ECO:0000313" key="12">
    <source>
        <dbReference type="EMBL" id="KAK1359694.1"/>
    </source>
</evidence>
<keyword evidence="4 9" id="KW-0863">Zinc-finger</keyword>
<keyword evidence="3" id="KW-0479">Metal-binding</keyword>
<dbReference type="PANTHER" id="PTHR46539">
    <property type="entry name" value="E3 UBIQUITIN-PROTEIN LIGASE ATL42"/>
    <property type="match status" value="1"/>
</dbReference>
<evidence type="ECO:0000256" key="6">
    <source>
        <dbReference type="ARBA" id="ARBA00022989"/>
    </source>
</evidence>
<evidence type="ECO:0000256" key="8">
    <source>
        <dbReference type="ARBA" id="ARBA00024209"/>
    </source>
</evidence>
<evidence type="ECO:0000256" key="2">
    <source>
        <dbReference type="ARBA" id="ARBA00022692"/>
    </source>
</evidence>
<organism evidence="12 13">
    <name type="scientific">Heracleum sosnowskyi</name>
    <dbReference type="NCBI Taxonomy" id="360622"/>
    <lineage>
        <taxon>Eukaryota</taxon>
        <taxon>Viridiplantae</taxon>
        <taxon>Streptophyta</taxon>
        <taxon>Embryophyta</taxon>
        <taxon>Tracheophyta</taxon>
        <taxon>Spermatophyta</taxon>
        <taxon>Magnoliopsida</taxon>
        <taxon>eudicotyledons</taxon>
        <taxon>Gunneridae</taxon>
        <taxon>Pentapetalae</taxon>
        <taxon>asterids</taxon>
        <taxon>campanulids</taxon>
        <taxon>Apiales</taxon>
        <taxon>Apiaceae</taxon>
        <taxon>Apioideae</taxon>
        <taxon>apioid superclade</taxon>
        <taxon>Tordylieae</taxon>
        <taxon>Tordyliinae</taxon>
        <taxon>Heracleum</taxon>
    </lineage>
</organism>
<sequence>MVDEIVTCVMLLITGIAILVIIHVWIVARAFGEQNGVGGTFAIQRRIVSIDEINKLPCFDYKVEVDEESQSYSDCAVCLEIFKDGDKCRLLPNCKHTFHTQCIDSWLSKMASCPMCRTALDISVCSICEAGAEMTGRE</sequence>
<reference evidence="12" key="2">
    <citation type="submission" date="2023-05" db="EMBL/GenBank/DDBJ databases">
        <authorList>
            <person name="Schelkunov M.I."/>
        </authorList>
    </citation>
    <scope>NUCLEOTIDE SEQUENCE</scope>
    <source>
        <strain evidence="12">Hsosn_3</strain>
        <tissue evidence="12">Leaf</tissue>
    </source>
</reference>
<reference evidence="12" key="1">
    <citation type="submission" date="2023-02" db="EMBL/GenBank/DDBJ databases">
        <title>Genome of toxic invasive species Heracleum sosnowskyi carries increased number of genes despite the absence of recent whole-genome duplications.</title>
        <authorList>
            <person name="Schelkunov M."/>
            <person name="Shtratnikova V."/>
            <person name="Makarenko M."/>
            <person name="Klepikova A."/>
            <person name="Omelchenko D."/>
            <person name="Novikova G."/>
            <person name="Obukhova E."/>
            <person name="Bogdanov V."/>
            <person name="Penin A."/>
            <person name="Logacheva M."/>
        </authorList>
    </citation>
    <scope>NUCLEOTIDE SEQUENCE</scope>
    <source>
        <strain evidence="12">Hsosn_3</strain>
        <tissue evidence="12">Leaf</tissue>
    </source>
</reference>
<evidence type="ECO:0000256" key="10">
    <source>
        <dbReference type="SAM" id="Phobius"/>
    </source>
</evidence>
<dbReference type="InterPro" id="IPR013083">
    <property type="entry name" value="Znf_RING/FYVE/PHD"/>
</dbReference>
<evidence type="ECO:0000256" key="1">
    <source>
        <dbReference type="ARBA" id="ARBA00004370"/>
    </source>
</evidence>
<dbReference type="Proteomes" id="UP001237642">
    <property type="component" value="Unassembled WGS sequence"/>
</dbReference>
<keyword evidence="7 10" id="KW-0472">Membrane</keyword>
<gene>
    <name evidence="12" type="ORF">POM88_044168</name>
</gene>
<dbReference type="SMART" id="SM00184">
    <property type="entry name" value="RING"/>
    <property type="match status" value="1"/>
</dbReference>